<dbReference type="PROSITE" id="PS50885">
    <property type="entry name" value="HAMP"/>
    <property type="match status" value="1"/>
</dbReference>
<dbReference type="SMART" id="SM00283">
    <property type="entry name" value="MA"/>
    <property type="match status" value="1"/>
</dbReference>
<gene>
    <name evidence="10" type="ORF">JHD44_06630</name>
</gene>
<evidence type="ECO:0000256" key="5">
    <source>
        <dbReference type="SAM" id="Coils"/>
    </source>
</evidence>
<evidence type="ECO:0000256" key="6">
    <source>
        <dbReference type="SAM" id="MobiDB-lite"/>
    </source>
</evidence>
<dbReference type="Pfam" id="PF00672">
    <property type="entry name" value="HAMP"/>
    <property type="match status" value="1"/>
</dbReference>
<evidence type="ECO:0000259" key="9">
    <source>
        <dbReference type="PROSITE" id="PS50885"/>
    </source>
</evidence>
<evidence type="ECO:0000313" key="11">
    <source>
        <dbReference type="Proteomes" id="UP000598488"/>
    </source>
</evidence>
<accession>A0ABS0Z9M3</accession>
<dbReference type="Pfam" id="PF00015">
    <property type="entry name" value="MCPsignal"/>
    <property type="match status" value="1"/>
</dbReference>
<sequence length="662" mass="71575">MPAMKIRQKISLGLVVIFVLAMAVVYAVVEGKVKSDLISERQKQISVNQQGLVALLGAKLDEIQLMTSSIALAATQLPEDVELYKSILPPLINNHGDVSIAGGGIWPEPNAFTPGVERRSFFWARSGSGLELLEDYNDPNGSGYHNEGWYTVGRNAPINQCSWSEAYTDPVSKVPMVTCTIPIKEQGKFSGVATVDMMLDGITDILEQHGAKNNGYVFALDAQGQMLSFPKSAAEIVKADDSMVTADELAKTLEWLAPALQAAKQNNSGAAVALEYDAILGESAFVDLVKEPQTGWTIGLVVPKGVMTEVASSMSIFLMLALGALLIIVSIVAWLFFQSLLSRIAQTTEQIQNLVSGNVDQELKILKLDEIGELRTSVNAYGAKLKSLLASIHQESAKLVDDAGKLNVFSNEFLSKANSLSDENHMLAAATEEFGATSADVAMYSNETKETVERIHKDVRTSGQEMEGVIQTMRSLAQTMNRAEQNILQLDQDSRKAHSMLGVIRDIAEQTNLLALNAAIEAARAGETGRGFAVVADEVRNLAAKSESSAVEIEQVLNRLQEASKESVDSMTTGQSETESAVNNAEATASHLQEVVSAFSQITDQATQISVAANEQQKVSNDLTEFVSRLQALTSSNADDSSRLSRMSEEIDAIARRLNDLR</sequence>
<dbReference type="PRINTS" id="PR00260">
    <property type="entry name" value="CHEMTRNSDUCR"/>
</dbReference>
<comment type="similarity">
    <text evidence="3">Belongs to the methyl-accepting chemotaxis (MCP) protein family.</text>
</comment>
<dbReference type="SUPFAM" id="SSF58104">
    <property type="entry name" value="Methyl-accepting chemotaxis protein (MCP) signaling domain"/>
    <property type="match status" value="1"/>
</dbReference>
<dbReference type="EMBL" id="JAEMUH010000005">
    <property type="protein sequence ID" value="MBJ7550351.1"/>
    <property type="molecule type" value="Genomic_DNA"/>
</dbReference>
<protein>
    <submittedName>
        <fullName evidence="10">Methyl-accepting chemotaxis protein</fullName>
    </submittedName>
</protein>
<dbReference type="InterPro" id="IPR003660">
    <property type="entry name" value="HAMP_dom"/>
</dbReference>
<comment type="caution">
    <text evidence="10">The sequence shown here is derived from an EMBL/GenBank/DDBJ whole genome shotgun (WGS) entry which is preliminary data.</text>
</comment>
<dbReference type="CDD" id="cd12913">
    <property type="entry name" value="PDC1_MCP_like"/>
    <property type="match status" value="1"/>
</dbReference>
<evidence type="ECO:0000256" key="7">
    <source>
        <dbReference type="SAM" id="Phobius"/>
    </source>
</evidence>
<dbReference type="CDD" id="cd11386">
    <property type="entry name" value="MCP_signal"/>
    <property type="match status" value="1"/>
</dbReference>
<keyword evidence="2 4" id="KW-0807">Transducer</keyword>
<dbReference type="Gene3D" id="1.10.287.950">
    <property type="entry name" value="Methyl-accepting chemotaxis protein"/>
    <property type="match status" value="1"/>
</dbReference>
<keyword evidence="7" id="KW-0472">Membrane</keyword>
<reference evidence="10 11" key="1">
    <citation type="submission" date="2020-12" db="EMBL/GenBank/DDBJ databases">
        <title>Comparative genome analysis of fungal antagonists Marinomonas ostreistagni 398 and M. spartinae 468.</title>
        <authorList>
            <person name="Fields J.L."/>
            <person name="Mavrodi O.V."/>
            <person name="Biber P.D."/>
            <person name="Indest K.J."/>
            <person name="Mavrodi D.V."/>
        </authorList>
    </citation>
    <scope>NUCLEOTIDE SEQUENCE [LARGE SCALE GENOMIC DNA]</scope>
    <source>
        <strain evidence="10 11">USM7</strain>
    </source>
</reference>
<evidence type="ECO:0000259" key="8">
    <source>
        <dbReference type="PROSITE" id="PS50111"/>
    </source>
</evidence>
<feature type="region of interest" description="Disordered" evidence="6">
    <location>
        <begin position="564"/>
        <end position="586"/>
    </location>
</feature>
<dbReference type="SMART" id="SM00304">
    <property type="entry name" value="HAMP"/>
    <property type="match status" value="1"/>
</dbReference>
<feature type="domain" description="HAMP" evidence="9">
    <location>
        <begin position="338"/>
        <end position="390"/>
    </location>
</feature>
<keyword evidence="7" id="KW-1133">Transmembrane helix</keyword>
<name>A0ABS0Z9M3_9GAMM</name>
<feature type="domain" description="Methyl-accepting transducer" evidence="8">
    <location>
        <begin position="395"/>
        <end position="631"/>
    </location>
</feature>
<dbReference type="RefSeq" id="WP_199461983.1">
    <property type="nucleotide sequence ID" value="NZ_JAEMUH010000005.1"/>
</dbReference>
<dbReference type="PANTHER" id="PTHR32089:SF74">
    <property type="entry name" value="METHYL-ACCEPTING CHEMOTAXIS PROTEIN AER"/>
    <property type="match status" value="1"/>
</dbReference>
<dbReference type="InterPro" id="IPR004089">
    <property type="entry name" value="MCPsignal_dom"/>
</dbReference>
<feature type="compositionally biased region" description="Polar residues" evidence="6">
    <location>
        <begin position="569"/>
        <end position="586"/>
    </location>
</feature>
<comment type="subcellular location">
    <subcellularLocation>
        <location evidence="1">Membrane</location>
    </subcellularLocation>
</comment>
<dbReference type="PROSITE" id="PS50111">
    <property type="entry name" value="CHEMOTAXIS_TRANSDUC_2"/>
    <property type="match status" value="1"/>
</dbReference>
<dbReference type="Proteomes" id="UP000598488">
    <property type="component" value="Unassembled WGS sequence"/>
</dbReference>
<evidence type="ECO:0000256" key="3">
    <source>
        <dbReference type="ARBA" id="ARBA00029447"/>
    </source>
</evidence>
<keyword evidence="7" id="KW-0812">Transmembrane</keyword>
<organism evidence="10 11">
    <name type="scientific">Marinomonas ostreistagni</name>
    <dbReference type="NCBI Taxonomy" id="359209"/>
    <lineage>
        <taxon>Bacteria</taxon>
        <taxon>Pseudomonadati</taxon>
        <taxon>Pseudomonadota</taxon>
        <taxon>Gammaproteobacteria</taxon>
        <taxon>Oceanospirillales</taxon>
        <taxon>Oceanospirillaceae</taxon>
        <taxon>Marinomonas</taxon>
    </lineage>
</organism>
<evidence type="ECO:0000256" key="4">
    <source>
        <dbReference type="PROSITE-ProRule" id="PRU00284"/>
    </source>
</evidence>
<dbReference type="Pfam" id="PF22673">
    <property type="entry name" value="MCP-like_PDC_1"/>
    <property type="match status" value="1"/>
</dbReference>
<feature type="transmembrane region" description="Helical" evidence="7">
    <location>
        <begin position="316"/>
        <end position="337"/>
    </location>
</feature>
<proteinExistence type="inferred from homology"/>
<dbReference type="Gene3D" id="6.10.340.10">
    <property type="match status" value="1"/>
</dbReference>
<feature type="coiled-coil region" evidence="5">
    <location>
        <begin position="466"/>
        <end position="493"/>
    </location>
</feature>
<keyword evidence="11" id="KW-1185">Reference proteome</keyword>
<dbReference type="Gene3D" id="3.30.450.20">
    <property type="entry name" value="PAS domain"/>
    <property type="match status" value="1"/>
</dbReference>
<evidence type="ECO:0000313" key="10">
    <source>
        <dbReference type="EMBL" id="MBJ7550351.1"/>
    </source>
</evidence>
<dbReference type="InterPro" id="IPR004090">
    <property type="entry name" value="Chemotax_Me-accpt_rcpt"/>
</dbReference>
<evidence type="ECO:0000256" key="2">
    <source>
        <dbReference type="ARBA" id="ARBA00023224"/>
    </source>
</evidence>
<keyword evidence="5" id="KW-0175">Coiled coil</keyword>
<dbReference type="PANTHER" id="PTHR32089">
    <property type="entry name" value="METHYL-ACCEPTING CHEMOTAXIS PROTEIN MCPB"/>
    <property type="match status" value="1"/>
</dbReference>
<evidence type="ECO:0000256" key="1">
    <source>
        <dbReference type="ARBA" id="ARBA00004370"/>
    </source>
</evidence>